<dbReference type="Gene3D" id="1.10.1740.10">
    <property type="match status" value="1"/>
</dbReference>
<dbReference type="EMBL" id="WELI01000013">
    <property type="protein sequence ID" value="KAB7726869.1"/>
    <property type="molecule type" value="Genomic_DNA"/>
</dbReference>
<evidence type="ECO:0000256" key="3">
    <source>
        <dbReference type="ARBA" id="ARBA00023082"/>
    </source>
</evidence>
<dbReference type="CDD" id="cd06171">
    <property type="entry name" value="Sigma70_r4"/>
    <property type="match status" value="1"/>
</dbReference>
<dbReference type="InterPro" id="IPR013324">
    <property type="entry name" value="RNA_pol_sigma_r3/r4-like"/>
</dbReference>
<evidence type="ECO:0000256" key="4">
    <source>
        <dbReference type="ARBA" id="ARBA00023163"/>
    </source>
</evidence>
<dbReference type="InterPro" id="IPR013325">
    <property type="entry name" value="RNA_pol_sigma_r2"/>
</dbReference>
<keyword evidence="8" id="KW-1185">Reference proteome</keyword>
<dbReference type="Pfam" id="PF08281">
    <property type="entry name" value="Sigma70_r4_2"/>
    <property type="match status" value="1"/>
</dbReference>
<evidence type="ECO:0000313" key="8">
    <source>
        <dbReference type="Proteomes" id="UP000488299"/>
    </source>
</evidence>
<dbReference type="Gene3D" id="1.10.10.10">
    <property type="entry name" value="Winged helix-like DNA-binding domain superfamily/Winged helix DNA-binding domain"/>
    <property type="match status" value="1"/>
</dbReference>
<feature type="domain" description="RNA polymerase sigma-70 region 2" evidence="5">
    <location>
        <begin position="45"/>
        <end position="109"/>
    </location>
</feature>
<accession>A0A7J5TTG6</accession>
<evidence type="ECO:0000256" key="1">
    <source>
        <dbReference type="ARBA" id="ARBA00010641"/>
    </source>
</evidence>
<comment type="similarity">
    <text evidence="1">Belongs to the sigma-70 factor family. ECF subfamily.</text>
</comment>
<reference evidence="7 8" key="1">
    <citation type="submission" date="2019-10" db="EMBL/GenBank/DDBJ databases">
        <title>Rudanella paleaurantiibacter sp. nov., isolated from sludge.</title>
        <authorList>
            <person name="Xu S.Q."/>
        </authorList>
    </citation>
    <scope>NUCLEOTIDE SEQUENCE [LARGE SCALE GENOMIC DNA]</scope>
    <source>
        <strain evidence="7 8">HX-22-17</strain>
    </source>
</reference>
<dbReference type="NCBIfam" id="TIGR02937">
    <property type="entry name" value="sigma70-ECF"/>
    <property type="match status" value="1"/>
</dbReference>
<evidence type="ECO:0000256" key="2">
    <source>
        <dbReference type="ARBA" id="ARBA00023015"/>
    </source>
</evidence>
<protein>
    <submittedName>
        <fullName evidence="7">RNA polymerase sigma-70 factor</fullName>
    </submittedName>
</protein>
<dbReference type="NCBIfam" id="TIGR02985">
    <property type="entry name" value="Sig70_bacteroi1"/>
    <property type="match status" value="1"/>
</dbReference>
<comment type="caution">
    <text evidence="7">The sequence shown here is derived from an EMBL/GenBank/DDBJ whole genome shotgun (WGS) entry which is preliminary data.</text>
</comment>
<evidence type="ECO:0000313" key="7">
    <source>
        <dbReference type="EMBL" id="KAB7726869.1"/>
    </source>
</evidence>
<keyword evidence="3" id="KW-0731">Sigma factor</keyword>
<keyword evidence="4" id="KW-0804">Transcription</keyword>
<dbReference type="InterPro" id="IPR013249">
    <property type="entry name" value="RNA_pol_sigma70_r4_t2"/>
</dbReference>
<proteinExistence type="inferred from homology"/>
<dbReference type="GO" id="GO:0016987">
    <property type="term" value="F:sigma factor activity"/>
    <property type="evidence" value="ECO:0007669"/>
    <property type="project" value="UniProtKB-KW"/>
</dbReference>
<evidence type="ECO:0000259" key="6">
    <source>
        <dbReference type="Pfam" id="PF08281"/>
    </source>
</evidence>
<dbReference type="InterPro" id="IPR014284">
    <property type="entry name" value="RNA_pol_sigma-70_dom"/>
</dbReference>
<dbReference type="AlphaFoldDB" id="A0A7J5TTG6"/>
<dbReference type="Proteomes" id="UP000488299">
    <property type="component" value="Unassembled WGS sequence"/>
</dbReference>
<dbReference type="InterPro" id="IPR014327">
    <property type="entry name" value="RNA_pol_sigma70_bacteroid"/>
</dbReference>
<sequence length="216" mass="25101">MLLYSSNPADQPDPFQPGSDLKITDSELIIRNAFAQNVRRGYELLFRRYYNVLCSQAVRLVYSADIAQDVVSEVFLSFWKSQAHLHITTSYRAYLFTAVRNRAYNHLQEEFRRESLLGRAVEPLADDLTDPQDDPQRQLLLTELYQRIETEIKSLPPQCQRVFLLSRFEGRRQTEIAEELKISNKTVESHINRALTHLRKVLPTGVGLLLLWLGEH</sequence>
<dbReference type="GO" id="GO:0006352">
    <property type="term" value="P:DNA-templated transcription initiation"/>
    <property type="evidence" value="ECO:0007669"/>
    <property type="project" value="InterPro"/>
</dbReference>
<evidence type="ECO:0000259" key="5">
    <source>
        <dbReference type="Pfam" id="PF04542"/>
    </source>
</evidence>
<dbReference type="SUPFAM" id="SSF88946">
    <property type="entry name" value="Sigma2 domain of RNA polymerase sigma factors"/>
    <property type="match status" value="1"/>
</dbReference>
<dbReference type="GO" id="GO:0003677">
    <property type="term" value="F:DNA binding"/>
    <property type="evidence" value="ECO:0007669"/>
    <property type="project" value="InterPro"/>
</dbReference>
<organism evidence="7 8">
    <name type="scientific">Rudanella paleaurantiibacter</name>
    <dbReference type="NCBI Taxonomy" id="2614655"/>
    <lineage>
        <taxon>Bacteria</taxon>
        <taxon>Pseudomonadati</taxon>
        <taxon>Bacteroidota</taxon>
        <taxon>Cytophagia</taxon>
        <taxon>Cytophagales</taxon>
        <taxon>Cytophagaceae</taxon>
        <taxon>Rudanella</taxon>
    </lineage>
</organism>
<dbReference type="InterPro" id="IPR036388">
    <property type="entry name" value="WH-like_DNA-bd_sf"/>
</dbReference>
<dbReference type="PANTHER" id="PTHR43133">
    <property type="entry name" value="RNA POLYMERASE ECF-TYPE SIGMA FACTO"/>
    <property type="match status" value="1"/>
</dbReference>
<dbReference type="SUPFAM" id="SSF88659">
    <property type="entry name" value="Sigma3 and sigma4 domains of RNA polymerase sigma factors"/>
    <property type="match status" value="1"/>
</dbReference>
<dbReference type="RefSeq" id="WP_152126655.1">
    <property type="nucleotide sequence ID" value="NZ_WELI01000013.1"/>
</dbReference>
<feature type="domain" description="RNA polymerase sigma factor 70 region 4 type 2" evidence="6">
    <location>
        <begin position="146"/>
        <end position="198"/>
    </location>
</feature>
<dbReference type="InterPro" id="IPR007627">
    <property type="entry name" value="RNA_pol_sigma70_r2"/>
</dbReference>
<keyword evidence="2" id="KW-0805">Transcription regulation</keyword>
<gene>
    <name evidence="7" type="ORF">F5984_23440</name>
</gene>
<dbReference type="Pfam" id="PF04542">
    <property type="entry name" value="Sigma70_r2"/>
    <property type="match status" value="1"/>
</dbReference>
<name>A0A7J5TTG6_9BACT</name>
<dbReference type="PANTHER" id="PTHR43133:SF46">
    <property type="entry name" value="RNA POLYMERASE SIGMA-70 FACTOR ECF SUBFAMILY"/>
    <property type="match status" value="1"/>
</dbReference>
<dbReference type="InterPro" id="IPR039425">
    <property type="entry name" value="RNA_pol_sigma-70-like"/>
</dbReference>